<reference evidence="2" key="1">
    <citation type="submission" date="2016-03" db="EMBL/GenBank/DDBJ databases">
        <authorList>
            <person name="Guldener U."/>
        </authorList>
    </citation>
    <scope>NUCLEOTIDE SEQUENCE [LARGE SCALE GENOMIC DNA]</scope>
    <source>
        <strain evidence="2">04CH-RAC-A.6.1</strain>
    </source>
</reference>
<accession>A0A1E1KII1</accession>
<gene>
    <name evidence="1" type="ORF">RAG0_06710</name>
</gene>
<dbReference type="AlphaFoldDB" id="A0A1E1KII1"/>
<dbReference type="EMBL" id="FJUX01000033">
    <property type="protein sequence ID" value="CZS97802.1"/>
    <property type="molecule type" value="Genomic_DNA"/>
</dbReference>
<keyword evidence="2" id="KW-1185">Reference proteome</keyword>
<sequence>MEAGSGERLSHLSGILDPKSNAGAISEPILPSGDCGGQGTERLDVSFIAIDFDSEYSNYSPKTGRIRIRELGVSMLDTRNLRS</sequence>
<evidence type="ECO:0000313" key="2">
    <source>
        <dbReference type="Proteomes" id="UP000178912"/>
    </source>
</evidence>
<evidence type="ECO:0000313" key="1">
    <source>
        <dbReference type="EMBL" id="CZS97802.1"/>
    </source>
</evidence>
<proteinExistence type="predicted"/>
<name>A0A1E1KII1_9HELO</name>
<organism evidence="1 2">
    <name type="scientific">Rhynchosporium agropyri</name>
    <dbReference type="NCBI Taxonomy" id="914238"/>
    <lineage>
        <taxon>Eukaryota</taxon>
        <taxon>Fungi</taxon>
        <taxon>Dikarya</taxon>
        <taxon>Ascomycota</taxon>
        <taxon>Pezizomycotina</taxon>
        <taxon>Leotiomycetes</taxon>
        <taxon>Helotiales</taxon>
        <taxon>Ploettnerulaceae</taxon>
        <taxon>Rhynchosporium</taxon>
    </lineage>
</organism>
<dbReference type="Proteomes" id="UP000178912">
    <property type="component" value="Unassembled WGS sequence"/>
</dbReference>
<protein>
    <submittedName>
        <fullName evidence="1">Uncharacterized protein</fullName>
    </submittedName>
</protein>
<dbReference type="OrthoDB" id="5953249at2759"/>